<dbReference type="RefSeq" id="WP_136495211.1">
    <property type="nucleotide sequence ID" value="NZ_CP046052.1"/>
</dbReference>
<feature type="signal peptide" evidence="1">
    <location>
        <begin position="1"/>
        <end position="26"/>
    </location>
</feature>
<sequence>MNIGIHGRHLRMVCSLVMGAPAPVLAQTWPPAPFSEATLHSFAGSDGATPEFVTLLADDKGALYGTTYSGGSGSGAVFKLTPPVFGASQWTETVLYKFSGSDGANPSSGLIRDSHGSLYGVTQGGGAHNLGAAFKLTPPVSPSTQWSYTKIYDFSAPNGDVPYNAPIFDGSGALIGAASNGGAYGGGTIYKLTPPASPGSQWTAAALYNFVGAADGRIPYTTLLVDTDGAIYGTAEYGGANNFGVVFALTPPGANCTPASPNLWCETVLHSFNGGDGALPVSGLILDSASGALYGTTQMGGAYNQGVVYSLTPPTPPSTQWLETVLLSFAGGQDGANPYPPLIQKGGSLYGATFAGGGTGCGGFGCGTLFELAPPNPPTLRWTENILYRFTGGSDSGNPTGGLIFNELHFGSGSSIYGVASGFNTAGNGSVFALQCAKAAREVFGGAQHAACTQ</sequence>
<keyword evidence="1" id="KW-0732">Signal</keyword>
<proteinExistence type="predicted"/>
<keyword evidence="3" id="KW-1185">Reference proteome</keyword>
<gene>
    <name evidence="2" type="ORF">H2LOC_004025</name>
</gene>
<name>A0A6B8KEX0_9HYPH</name>
<accession>A0A6B8KEX0</accession>
<organism evidence="2 3">
    <name type="scientific">Methylocystis heyeri</name>
    <dbReference type="NCBI Taxonomy" id="391905"/>
    <lineage>
        <taxon>Bacteria</taxon>
        <taxon>Pseudomonadati</taxon>
        <taxon>Pseudomonadota</taxon>
        <taxon>Alphaproteobacteria</taxon>
        <taxon>Hyphomicrobiales</taxon>
        <taxon>Methylocystaceae</taxon>
        <taxon>Methylocystis</taxon>
    </lineage>
</organism>
<dbReference type="KEGG" id="mhey:H2LOC_004025"/>
<dbReference type="Proteomes" id="UP000309061">
    <property type="component" value="Chromosome"/>
</dbReference>
<dbReference type="InterPro" id="IPR022519">
    <property type="entry name" value="Gloeo/Verruco_rpt"/>
</dbReference>
<dbReference type="NCBIfam" id="TIGR03803">
    <property type="entry name" value="Gloeo_Verruco"/>
    <property type="match status" value="5"/>
</dbReference>
<dbReference type="Gene3D" id="2.20.25.650">
    <property type="entry name" value="Tachylectin-2-like"/>
    <property type="match status" value="1"/>
</dbReference>
<dbReference type="EMBL" id="CP046052">
    <property type="protein sequence ID" value="QGM44920.1"/>
    <property type="molecule type" value="Genomic_DNA"/>
</dbReference>
<feature type="chain" id="PRO_5025671406" evidence="1">
    <location>
        <begin position="27"/>
        <end position="454"/>
    </location>
</feature>
<evidence type="ECO:0000313" key="2">
    <source>
        <dbReference type="EMBL" id="QGM44920.1"/>
    </source>
</evidence>
<evidence type="ECO:0000313" key="3">
    <source>
        <dbReference type="Proteomes" id="UP000309061"/>
    </source>
</evidence>
<dbReference type="OrthoDB" id="7432613at2"/>
<dbReference type="AlphaFoldDB" id="A0A6B8KEX0"/>
<protein>
    <submittedName>
        <fullName evidence="2">Uncharacterized protein</fullName>
    </submittedName>
</protein>
<evidence type="ECO:0000256" key="1">
    <source>
        <dbReference type="SAM" id="SignalP"/>
    </source>
</evidence>
<reference evidence="2 3" key="1">
    <citation type="submission" date="2019-11" db="EMBL/GenBank/DDBJ databases">
        <title>The genome sequence of Methylocystis heyeri.</title>
        <authorList>
            <person name="Oshkin I.Y."/>
            <person name="Miroshnikov K."/>
            <person name="Dedysh S.N."/>
        </authorList>
    </citation>
    <scope>NUCLEOTIDE SEQUENCE [LARGE SCALE GENOMIC DNA]</scope>
    <source>
        <strain evidence="2 3">H2</strain>
    </source>
</reference>